<proteinExistence type="predicted"/>
<reference evidence="1" key="1">
    <citation type="submission" date="2019-12" db="EMBL/GenBank/DDBJ databases">
        <title>An insight into the sialome of adult female Ixodes ricinus ticks feeding for 6 days.</title>
        <authorList>
            <person name="Perner J."/>
            <person name="Ribeiro J.M.C."/>
        </authorList>
    </citation>
    <scope>NUCLEOTIDE SEQUENCE</scope>
    <source>
        <strain evidence="1">Semi-engorged</strain>
        <tissue evidence="1">Salivary glands</tissue>
    </source>
</reference>
<protein>
    <submittedName>
        <fullName evidence="1">Putative secreted protein</fullName>
    </submittedName>
</protein>
<evidence type="ECO:0000313" key="1">
    <source>
        <dbReference type="EMBL" id="MXU85570.1"/>
    </source>
</evidence>
<organism evidence="1">
    <name type="scientific">Ixodes ricinus</name>
    <name type="common">Common tick</name>
    <name type="synonym">Acarus ricinus</name>
    <dbReference type="NCBI Taxonomy" id="34613"/>
    <lineage>
        <taxon>Eukaryota</taxon>
        <taxon>Metazoa</taxon>
        <taxon>Ecdysozoa</taxon>
        <taxon>Arthropoda</taxon>
        <taxon>Chelicerata</taxon>
        <taxon>Arachnida</taxon>
        <taxon>Acari</taxon>
        <taxon>Parasitiformes</taxon>
        <taxon>Ixodida</taxon>
        <taxon>Ixodoidea</taxon>
        <taxon>Ixodidae</taxon>
        <taxon>Ixodinae</taxon>
        <taxon>Ixodes</taxon>
    </lineage>
</organism>
<accession>A0A6B0UAC4</accession>
<sequence>MSFFHFLSLSAAWWRGRPRVTGGRLSVRFREVAALSLSMRPLWSLPGRALALPPSLSHRFLLLPAATPLRALRRHRKGFSGGFFFF</sequence>
<name>A0A6B0UAC4_IXORI</name>
<dbReference type="AlphaFoldDB" id="A0A6B0UAC4"/>
<dbReference type="EMBL" id="GIFC01003487">
    <property type="protein sequence ID" value="MXU85570.1"/>
    <property type="molecule type" value="Transcribed_RNA"/>
</dbReference>